<dbReference type="GO" id="GO:0000309">
    <property type="term" value="F:nicotinamide-nucleotide adenylyltransferase activity"/>
    <property type="evidence" value="ECO:0007669"/>
    <property type="project" value="TreeGrafter"/>
</dbReference>
<dbReference type="AlphaFoldDB" id="S3BYR1"/>
<dbReference type="GO" id="GO:0005737">
    <property type="term" value="C:cytoplasm"/>
    <property type="evidence" value="ECO:0007669"/>
    <property type="project" value="TreeGrafter"/>
</dbReference>
<accession>S3BYR1</accession>
<dbReference type="GO" id="GO:0016887">
    <property type="term" value="F:ATP hydrolysis activity"/>
    <property type="evidence" value="ECO:0007669"/>
    <property type="project" value="TreeGrafter"/>
</dbReference>
<dbReference type="EMBL" id="KE148153">
    <property type="protein sequence ID" value="EPE06399.1"/>
    <property type="molecule type" value="Genomic_DNA"/>
</dbReference>
<dbReference type="PANTHER" id="PTHR31285:SF0">
    <property type="entry name" value="NICOTINAMIDE MONONUCLEOTIDE ADENYLYLTRANSFERASE"/>
    <property type="match status" value="1"/>
</dbReference>
<dbReference type="SUPFAM" id="SSF52374">
    <property type="entry name" value="Nucleotidylyl transferase"/>
    <property type="match status" value="1"/>
</dbReference>
<sequence length="328" mass="36092">MTKTMAAPETTYFKKALTSFVKSAAKFDVVCSVRGSSTAASPLVHPSRPRSQIHTLVVLDSSFNPPTVAHMQMATSAIQELQRHHLSSSPYPISMRLLLLLSVNNADKASKTAAFEQRLALMLAMAKDVQAVFKDTLATPPASTLDVPIDIGLTSEPYFHSKSAAIAESSFYLRPDFASAPDSKPTPEQVFLVGYDTLIRIFHPKYYKAPEPPASIPHGLPEHATPMQIALTPLMRRARLRVTTRPDDQWGNEEVQHSWLQTIDERGGATENWSSRIDLMSGTYKGASIVSSTTARTAAKEEEWEKLAEQVGPSVAAWIKLQQLYVDA</sequence>
<dbReference type="GO" id="GO:0005634">
    <property type="term" value="C:nucleus"/>
    <property type="evidence" value="ECO:0007669"/>
    <property type="project" value="TreeGrafter"/>
</dbReference>
<organism evidence="1 2">
    <name type="scientific">Ophiostoma piceae (strain UAMH 11346)</name>
    <name type="common">Sap stain fungus</name>
    <dbReference type="NCBI Taxonomy" id="1262450"/>
    <lineage>
        <taxon>Eukaryota</taxon>
        <taxon>Fungi</taxon>
        <taxon>Dikarya</taxon>
        <taxon>Ascomycota</taxon>
        <taxon>Pezizomycotina</taxon>
        <taxon>Sordariomycetes</taxon>
        <taxon>Sordariomycetidae</taxon>
        <taxon>Ophiostomatales</taxon>
        <taxon>Ophiostomataceae</taxon>
        <taxon>Ophiostoma</taxon>
    </lineage>
</organism>
<dbReference type="Proteomes" id="UP000016923">
    <property type="component" value="Unassembled WGS sequence"/>
</dbReference>
<dbReference type="HOGENOM" id="CLU_032651_0_0_1"/>
<evidence type="ECO:0000313" key="2">
    <source>
        <dbReference type="Proteomes" id="UP000016923"/>
    </source>
</evidence>
<dbReference type="eggNOG" id="ENOG502RXY8">
    <property type="taxonomic scope" value="Eukaryota"/>
</dbReference>
<name>S3BYR1_OPHP1</name>
<keyword evidence="2" id="KW-1185">Reference proteome</keyword>
<dbReference type="Gene3D" id="3.40.50.620">
    <property type="entry name" value="HUPs"/>
    <property type="match status" value="1"/>
</dbReference>
<keyword evidence="1" id="KW-0548">Nucleotidyltransferase</keyword>
<dbReference type="STRING" id="1262450.S3BYR1"/>
<proteinExistence type="predicted"/>
<dbReference type="InterPro" id="IPR014729">
    <property type="entry name" value="Rossmann-like_a/b/a_fold"/>
</dbReference>
<reference evidence="1 2" key="1">
    <citation type="journal article" date="2013" name="BMC Genomics">
        <title>The genome and transcriptome of the pine saprophyte Ophiostoma piceae, and a comparison with the bark beetle-associated pine pathogen Grosmannia clavigera.</title>
        <authorList>
            <person name="Haridas S."/>
            <person name="Wang Y."/>
            <person name="Lim L."/>
            <person name="Massoumi Alamouti S."/>
            <person name="Jackman S."/>
            <person name="Docking R."/>
            <person name="Robertson G."/>
            <person name="Birol I."/>
            <person name="Bohlmann J."/>
            <person name="Breuil C."/>
        </authorList>
    </citation>
    <scope>NUCLEOTIDE SEQUENCE [LARGE SCALE GENOMIC DNA]</scope>
    <source>
        <strain evidence="1 2">UAMH 11346</strain>
    </source>
</reference>
<dbReference type="OrthoDB" id="5591297at2759"/>
<protein>
    <submittedName>
        <fullName evidence="1">Cytidylyltransferase family protein</fullName>
    </submittedName>
</protein>
<gene>
    <name evidence="1" type="ORF">F503_02527</name>
</gene>
<dbReference type="OMA" id="RLVMMEL"/>
<dbReference type="PANTHER" id="PTHR31285">
    <property type="entry name" value="NICOTINAMIDE MONONUCLEOTIDE ADENYLYLTRANSFERASE"/>
    <property type="match status" value="1"/>
</dbReference>
<dbReference type="VEuPathDB" id="FungiDB:F503_02527"/>
<keyword evidence="1" id="KW-0808">Transferase</keyword>
<evidence type="ECO:0000313" key="1">
    <source>
        <dbReference type="EMBL" id="EPE06399.1"/>
    </source>
</evidence>